<dbReference type="InterPro" id="IPR035466">
    <property type="entry name" value="GlmS/AgaS_SIS"/>
</dbReference>
<dbReference type="InterPro" id="IPR035490">
    <property type="entry name" value="GlmS/FrlB_SIS"/>
</dbReference>
<organism evidence="3 4">
    <name type="scientific">Listeria aquatica</name>
    <dbReference type="NCBI Taxonomy" id="1494960"/>
    <lineage>
        <taxon>Bacteria</taxon>
        <taxon>Bacillati</taxon>
        <taxon>Bacillota</taxon>
        <taxon>Bacilli</taxon>
        <taxon>Bacillales</taxon>
        <taxon>Listeriaceae</taxon>
        <taxon>Listeria</taxon>
    </lineage>
</organism>
<dbReference type="PROSITE" id="PS51464">
    <property type="entry name" value="SIS"/>
    <property type="match status" value="1"/>
</dbReference>
<dbReference type="PANTHER" id="PTHR10937">
    <property type="entry name" value="GLUCOSAMINE--FRUCTOSE-6-PHOSPHATE AMINOTRANSFERASE, ISOMERIZING"/>
    <property type="match status" value="1"/>
</dbReference>
<accession>A0A841ZRC8</accession>
<dbReference type="InterPro" id="IPR046348">
    <property type="entry name" value="SIS_dom_sf"/>
</dbReference>
<dbReference type="GO" id="GO:0006002">
    <property type="term" value="P:fructose 6-phosphate metabolic process"/>
    <property type="evidence" value="ECO:0007669"/>
    <property type="project" value="TreeGrafter"/>
</dbReference>
<proteinExistence type="predicted"/>
<keyword evidence="1" id="KW-0677">Repeat</keyword>
<reference evidence="3 4" key="1">
    <citation type="submission" date="2020-03" db="EMBL/GenBank/DDBJ databases">
        <title>Soil Listeria distribution.</title>
        <authorList>
            <person name="Liao J."/>
            <person name="Wiedmann M."/>
        </authorList>
    </citation>
    <scope>NUCLEOTIDE SEQUENCE [LARGE SCALE GENOMIC DNA]</scope>
    <source>
        <strain evidence="3 4">FSL L7-1507</strain>
    </source>
</reference>
<dbReference type="AlphaFoldDB" id="A0A841ZRC8"/>
<dbReference type="RefSeq" id="WP_185374202.1">
    <property type="nucleotide sequence ID" value="NZ_JAARRM010000004.1"/>
</dbReference>
<sequence length="358" mass="40503">MKSMEDYINLEQTIYQNILQNRNDILQEITQLSATELASYESIVIFATGSSSNAAFAAQPYMASKLQIPVYIEEPSFAANYMMHLNQKTLYLAISQGGHSYSTIHIVEEIEKHGGTVFTLTSDLESPIAKKAKHVIGMGMGVEEMPYVTAGYSATILILDLLALELSRQMKRLHTEDYEKELDEMSKIARLLPEVIAKAERWIEGFKEEFLTAERMIFVGYGSTYGVAREGETKITETVRISAFGKELEEYMHGPYIGLAKTDRIFFIEPHGKLEGRAEKLKQFLAGHVETLYTIYADKVEERQARDLMLGVQTSEYLASLFTTIPVHLLSYKVSQWKGINLEISAYPEFDRITGSKI</sequence>
<name>A0A841ZRC8_9LIST</name>
<gene>
    <name evidence="3" type="ORF">HB912_09820</name>
</gene>
<dbReference type="SUPFAM" id="SSF53697">
    <property type="entry name" value="SIS domain"/>
    <property type="match status" value="1"/>
</dbReference>
<evidence type="ECO:0000313" key="3">
    <source>
        <dbReference type="EMBL" id="MBC1521944.1"/>
    </source>
</evidence>
<evidence type="ECO:0000256" key="1">
    <source>
        <dbReference type="ARBA" id="ARBA00022737"/>
    </source>
</evidence>
<dbReference type="GO" id="GO:0097367">
    <property type="term" value="F:carbohydrate derivative binding"/>
    <property type="evidence" value="ECO:0007669"/>
    <property type="project" value="InterPro"/>
</dbReference>
<dbReference type="CDD" id="cd05008">
    <property type="entry name" value="SIS_GlmS_GlmD_1"/>
    <property type="match status" value="1"/>
</dbReference>
<dbReference type="Pfam" id="PF01380">
    <property type="entry name" value="SIS"/>
    <property type="match status" value="2"/>
</dbReference>
<feature type="domain" description="SIS" evidence="2">
    <location>
        <begin position="33"/>
        <end position="172"/>
    </location>
</feature>
<dbReference type="GO" id="GO:0006487">
    <property type="term" value="P:protein N-linked glycosylation"/>
    <property type="evidence" value="ECO:0007669"/>
    <property type="project" value="TreeGrafter"/>
</dbReference>
<dbReference type="Gene3D" id="3.40.50.10490">
    <property type="entry name" value="Glucose-6-phosphate isomerase like protein, domain 1"/>
    <property type="match status" value="2"/>
</dbReference>
<comment type="caution">
    <text evidence="3">The sequence shown here is derived from an EMBL/GenBank/DDBJ whole genome shotgun (WGS) entry which is preliminary data.</text>
</comment>
<dbReference type="InterPro" id="IPR001347">
    <property type="entry name" value="SIS_dom"/>
</dbReference>
<dbReference type="CDD" id="cd05009">
    <property type="entry name" value="SIS_GlmS_GlmD_2"/>
    <property type="match status" value="1"/>
</dbReference>
<dbReference type="PANTHER" id="PTHR10937:SF17">
    <property type="entry name" value="GLUCOSAMINE-FRUCTOSE-6-PHOSPHATE AMINOTRANSFERASE"/>
    <property type="match status" value="1"/>
</dbReference>
<dbReference type="GO" id="GO:0006047">
    <property type="term" value="P:UDP-N-acetylglucosamine metabolic process"/>
    <property type="evidence" value="ECO:0007669"/>
    <property type="project" value="TreeGrafter"/>
</dbReference>
<evidence type="ECO:0000313" key="4">
    <source>
        <dbReference type="Proteomes" id="UP000559885"/>
    </source>
</evidence>
<dbReference type="EMBL" id="JAARRM010000004">
    <property type="protein sequence ID" value="MBC1521944.1"/>
    <property type="molecule type" value="Genomic_DNA"/>
</dbReference>
<dbReference type="Proteomes" id="UP000559885">
    <property type="component" value="Unassembled WGS sequence"/>
</dbReference>
<evidence type="ECO:0000259" key="2">
    <source>
        <dbReference type="PROSITE" id="PS51464"/>
    </source>
</evidence>
<dbReference type="GO" id="GO:0004360">
    <property type="term" value="F:glutamine-fructose-6-phosphate transaminase (isomerizing) activity"/>
    <property type="evidence" value="ECO:0007669"/>
    <property type="project" value="TreeGrafter"/>
</dbReference>
<protein>
    <submittedName>
        <fullName evidence="3">SIS domain-containing protein</fullName>
    </submittedName>
</protein>